<keyword evidence="4 7" id="KW-0378">Hydrolase</keyword>
<sequence>MATPDLESPPPPIPHSYAPLPDSNADTVSPGPLRSRSLLLSLALSFAFLFALAGLLSRDPYPNPNPNPNPEIVVPDRGVEEGVSSKSSGSGILRSAGRDFPWTNHMLAWQRTGFHFQPEKNWMNDPNGPLYYKGWYHLFYQYNPDSAFWGNITWGHSVSRDLVNWLDLPLAMVRDRWYDTNGVWTGSATVLPDGQIVMLYTGATNESVQVQNLAVPADLSDPLLLDWVKSESNPVLLPPPGIGAKDFRDPTTAWFDPSDSTWRFVIGSKDDKHSGIALVYRTKDFLSYELVPGVLHAVENVGMWECIDFFPVSTVESSSTEGLDTSVPPGDNVRHVIKESSDDERHDYYAIGTYVPAANAWTPDDAENDLGIGLRYDWGKFYASKTFFDGEKRRRVLWGWIGETDSERTDIAKGWASLMGVPRTVLFDMKTGSNLLTWPVEEVDSLRKGCKDFSGFTIGTGSTFQLQITRATQLDIEAEFKINSESLEAAVEADVGYNCSTSGGAANRGRLGPFGLLVLANEDLSEQTATYFYISRGADGSLRTNFCQDESRHALLTEHIMSSLADDIVKRVVGYTVPVLDGEMLSLRILVDHSIVESFAQGGRASATSRVYPTEAIYNDARVFLFNNATGTSVTAKTLKIWEMKSAHSSPYPLHQSLHSP</sequence>
<keyword evidence="6 7" id="KW-0326">Glycosidase</keyword>
<dbReference type="InterPro" id="IPR001362">
    <property type="entry name" value="Glyco_hydro_32"/>
</dbReference>
<evidence type="ECO:0000313" key="13">
    <source>
        <dbReference type="Proteomes" id="UP001140949"/>
    </source>
</evidence>
<dbReference type="AlphaFoldDB" id="A0AAX6ID69"/>
<feature type="region of interest" description="Disordered" evidence="8">
    <location>
        <begin position="61"/>
        <end position="92"/>
    </location>
</feature>
<dbReference type="SUPFAM" id="SSF75005">
    <property type="entry name" value="Arabinanase/levansucrase/invertase"/>
    <property type="match status" value="1"/>
</dbReference>
<dbReference type="InterPro" id="IPR018053">
    <property type="entry name" value="Glyco_hydro_32_AS"/>
</dbReference>
<reference evidence="12" key="2">
    <citation type="submission" date="2023-04" db="EMBL/GenBank/DDBJ databases">
        <authorList>
            <person name="Bruccoleri R.E."/>
            <person name="Oakeley E.J."/>
            <person name="Faust A.-M."/>
            <person name="Dessus-Babus S."/>
            <person name="Altorfer M."/>
            <person name="Burckhardt D."/>
            <person name="Oertli M."/>
            <person name="Naumann U."/>
            <person name="Petersen F."/>
            <person name="Wong J."/>
        </authorList>
    </citation>
    <scope>NUCLEOTIDE SEQUENCE</scope>
    <source>
        <strain evidence="12">GSM-AAB239-AS_SAM_17_03QT</strain>
        <tissue evidence="12">Leaf</tissue>
    </source>
</reference>
<dbReference type="InterPro" id="IPR013189">
    <property type="entry name" value="Glyco_hydro_32_C"/>
</dbReference>
<keyword evidence="3" id="KW-0926">Vacuole</keyword>
<evidence type="ECO:0000256" key="5">
    <source>
        <dbReference type="ARBA" id="ARBA00023180"/>
    </source>
</evidence>
<dbReference type="Gene3D" id="2.60.120.560">
    <property type="entry name" value="Exo-inulinase, domain 1"/>
    <property type="match status" value="1"/>
</dbReference>
<evidence type="ECO:0000256" key="3">
    <source>
        <dbReference type="ARBA" id="ARBA00022554"/>
    </source>
</evidence>
<dbReference type="Proteomes" id="UP001140949">
    <property type="component" value="Unassembled WGS sequence"/>
</dbReference>
<dbReference type="Pfam" id="PF11837">
    <property type="entry name" value="INV_N"/>
    <property type="match status" value="1"/>
</dbReference>
<dbReference type="CDD" id="cd18624">
    <property type="entry name" value="GH32_Fruct1-like"/>
    <property type="match status" value="1"/>
</dbReference>
<dbReference type="InterPro" id="IPR013148">
    <property type="entry name" value="Glyco_hydro_32_N"/>
</dbReference>
<reference evidence="12" key="1">
    <citation type="journal article" date="2023" name="GigaByte">
        <title>Genome assembly of the bearded iris, Iris pallida Lam.</title>
        <authorList>
            <person name="Bruccoleri R.E."/>
            <person name="Oakeley E.J."/>
            <person name="Faust A.M.E."/>
            <person name="Altorfer M."/>
            <person name="Dessus-Babus S."/>
            <person name="Burckhardt D."/>
            <person name="Oertli M."/>
            <person name="Naumann U."/>
            <person name="Petersen F."/>
            <person name="Wong J."/>
        </authorList>
    </citation>
    <scope>NUCLEOTIDE SEQUENCE</scope>
    <source>
        <strain evidence="12">GSM-AAB239-AS_SAM_17_03QT</strain>
    </source>
</reference>
<evidence type="ECO:0000256" key="8">
    <source>
        <dbReference type="SAM" id="MobiDB-lite"/>
    </source>
</evidence>
<feature type="domain" description="Beta-fructofuranosidase N-terminal" evidence="11">
    <location>
        <begin position="16"/>
        <end position="107"/>
    </location>
</feature>
<feature type="domain" description="Glycosyl hydrolase family 32 N-terminal" evidence="9">
    <location>
        <begin position="115"/>
        <end position="439"/>
    </location>
</feature>
<dbReference type="PROSITE" id="PS00609">
    <property type="entry name" value="GLYCOSYL_HYDROL_F32"/>
    <property type="match status" value="1"/>
</dbReference>
<dbReference type="InterPro" id="IPR050551">
    <property type="entry name" value="Fructan_Metab_Enzymes"/>
</dbReference>
<evidence type="ECO:0000259" key="11">
    <source>
        <dbReference type="Pfam" id="PF11837"/>
    </source>
</evidence>
<dbReference type="Gene3D" id="2.115.10.20">
    <property type="entry name" value="Glycosyl hydrolase domain, family 43"/>
    <property type="match status" value="1"/>
</dbReference>
<protein>
    <submittedName>
        <fullName evidence="12">Invertase 2</fullName>
    </submittedName>
</protein>
<comment type="similarity">
    <text evidence="2 7">Belongs to the glycosyl hydrolase 32 family.</text>
</comment>
<dbReference type="EMBL" id="JANAVB010002395">
    <property type="protein sequence ID" value="KAJ6851250.1"/>
    <property type="molecule type" value="Genomic_DNA"/>
</dbReference>
<dbReference type="Pfam" id="PF08244">
    <property type="entry name" value="Glyco_hydro_32C"/>
    <property type="match status" value="1"/>
</dbReference>
<organism evidence="12 13">
    <name type="scientific">Iris pallida</name>
    <name type="common">Sweet iris</name>
    <dbReference type="NCBI Taxonomy" id="29817"/>
    <lineage>
        <taxon>Eukaryota</taxon>
        <taxon>Viridiplantae</taxon>
        <taxon>Streptophyta</taxon>
        <taxon>Embryophyta</taxon>
        <taxon>Tracheophyta</taxon>
        <taxon>Spermatophyta</taxon>
        <taxon>Magnoliopsida</taxon>
        <taxon>Liliopsida</taxon>
        <taxon>Asparagales</taxon>
        <taxon>Iridaceae</taxon>
        <taxon>Iridoideae</taxon>
        <taxon>Irideae</taxon>
        <taxon>Iris</taxon>
    </lineage>
</organism>
<keyword evidence="5" id="KW-0325">Glycoprotein</keyword>
<comment type="subcellular location">
    <subcellularLocation>
        <location evidence="1">Vacuole</location>
    </subcellularLocation>
</comment>
<comment type="caution">
    <text evidence="12">The sequence shown here is derived from an EMBL/GenBank/DDBJ whole genome shotgun (WGS) entry which is preliminary data.</text>
</comment>
<dbReference type="SMART" id="SM00640">
    <property type="entry name" value="Glyco_32"/>
    <property type="match status" value="1"/>
</dbReference>
<dbReference type="GO" id="GO:0004564">
    <property type="term" value="F:beta-fructofuranosidase activity"/>
    <property type="evidence" value="ECO:0007669"/>
    <property type="project" value="InterPro"/>
</dbReference>
<dbReference type="InterPro" id="IPR021792">
    <property type="entry name" value="Beta-fructofuranosidase_N"/>
</dbReference>
<name>A0AAX6ID69_IRIPA</name>
<feature type="region of interest" description="Disordered" evidence="8">
    <location>
        <begin position="1"/>
        <end position="30"/>
    </location>
</feature>
<evidence type="ECO:0000313" key="12">
    <source>
        <dbReference type="EMBL" id="KAJ6851250.1"/>
    </source>
</evidence>
<evidence type="ECO:0000256" key="4">
    <source>
        <dbReference type="ARBA" id="ARBA00022801"/>
    </source>
</evidence>
<dbReference type="Pfam" id="PF00251">
    <property type="entry name" value="Glyco_hydro_32N"/>
    <property type="match status" value="1"/>
</dbReference>
<evidence type="ECO:0000256" key="2">
    <source>
        <dbReference type="ARBA" id="ARBA00009902"/>
    </source>
</evidence>
<feature type="domain" description="Glycosyl hydrolase family 32 C-terminal" evidence="10">
    <location>
        <begin position="442"/>
        <end position="643"/>
    </location>
</feature>
<gene>
    <name evidence="12" type="ORF">M6B38_261265</name>
</gene>
<feature type="compositionally biased region" description="Low complexity" evidence="8">
    <location>
        <begin position="81"/>
        <end position="91"/>
    </location>
</feature>
<dbReference type="SUPFAM" id="SSF49899">
    <property type="entry name" value="Concanavalin A-like lectins/glucanases"/>
    <property type="match status" value="1"/>
</dbReference>
<evidence type="ECO:0000259" key="9">
    <source>
        <dbReference type="Pfam" id="PF00251"/>
    </source>
</evidence>
<dbReference type="InterPro" id="IPR013320">
    <property type="entry name" value="ConA-like_dom_sf"/>
</dbReference>
<dbReference type="GO" id="GO:0005975">
    <property type="term" value="P:carbohydrate metabolic process"/>
    <property type="evidence" value="ECO:0007669"/>
    <property type="project" value="InterPro"/>
</dbReference>
<evidence type="ECO:0000259" key="10">
    <source>
        <dbReference type="Pfam" id="PF08244"/>
    </source>
</evidence>
<keyword evidence="13" id="KW-1185">Reference proteome</keyword>
<dbReference type="FunFam" id="2.115.10.20:FF:000001">
    <property type="entry name" value="Beta-fructofuranosidase, insoluble isoenzyme CWINV1"/>
    <property type="match status" value="1"/>
</dbReference>
<evidence type="ECO:0000256" key="7">
    <source>
        <dbReference type="RuleBase" id="RU362110"/>
    </source>
</evidence>
<dbReference type="GO" id="GO:0005773">
    <property type="term" value="C:vacuole"/>
    <property type="evidence" value="ECO:0007669"/>
    <property type="project" value="UniProtKB-SubCell"/>
</dbReference>
<evidence type="ECO:0000256" key="1">
    <source>
        <dbReference type="ARBA" id="ARBA00004116"/>
    </source>
</evidence>
<dbReference type="PANTHER" id="PTHR31953">
    <property type="entry name" value="BETA-FRUCTOFURANOSIDASE, INSOLUBLE ISOENZYME CWINV1-RELATED"/>
    <property type="match status" value="1"/>
</dbReference>
<accession>A0AAX6ID69</accession>
<dbReference type="InterPro" id="IPR023296">
    <property type="entry name" value="Glyco_hydro_beta-prop_sf"/>
</dbReference>
<proteinExistence type="inferred from homology"/>
<evidence type="ECO:0000256" key="6">
    <source>
        <dbReference type="ARBA" id="ARBA00023295"/>
    </source>
</evidence>